<accession>A0AAV5KSN1</accession>
<comment type="caution">
    <text evidence="1">The sequence shown here is derived from an EMBL/GenBank/DDBJ whole genome shotgun (WGS) entry which is preliminary data.</text>
</comment>
<evidence type="ECO:0000313" key="1">
    <source>
        <dbReference type="EMBL" id="GKV27672.1"/>
    </source>
</evidence>
<reference evidence="1 2" key="1">
    <citation type="journal article" date="2021" name="Commun. Biol.">
        <title>The genome of Shorea leprosula (Dipterocarpaceae) highlights the ecological relevance of drought in aseasonal tropical rainforests.</title>
        <authorList>
            <person name="Ng K.K.S."/>
            <person name="Kobayashi M.J."/>
            <person name="Fawcett J.A."/>
            <person name="Hatakeyama M."/>
            <person name="Paape T."/>
            <person name="Ng C.H."/>
            <person name="Ang C.C."/>
            <person name="Tnah L.H."/>
            <person name="Lee C.T."/>
            <person name="Nishiyama T."/>
            <person name="Sese J."/>
            <person name="O'Brien M.J."/>
            <person name="Copetti D."/>
            <person name="Mohd Noor M.I."/>
            <person name="Ong R.C."/>
            <person name="Putra M."/>
            <person name="Sireger I.Z."/>
            <person name="Indrioko S."/>
            <person name="Kosugi Y."/>
            <person name="Izuno A."/>
            <person name="Isagi Y."/>
            <person name="Lee S.L."/>
            <person name="Shimizu K.K."/>
        </authorList>
    </citation>
    <scope>NUCLEOTIDE SEQUENCE [LARGE SCALE GENOMIC DNA]</scope>
    <source>
        <strain evidence="1">214</strain>
    </source>
</reference>
<dbReference type="Proteomes" id="UP001054252">
    <property type="component" value="Unassembled WGS sequence"/>
</dbReference>
<protein>
    <submittedName>
        <fullName evidence="1">Uncharacterized protein</fullName>
    </submittedName>
</protein>
<evidence type="ECO:0000313" key="2">
    <source>
        <dbReference type="Proteomes" id="UP001054252"/>
    </source>
</evidence>
<proteinExistence type="predicted"/>
<keyword evidence="2" id="KW-1185">Reference proteome</keyword>
<gene>
    <name evidence="1" type="ORF">SLEP1_g36811</name>
</gene>
<name>A0AAV5KSN1_9ROSI</name>
<sequence>MEIYYLTVAKLNVITVIRAWDYTQMVFSSHKWQLTCWVMPSLRGETIFTSVGDQRIGISDRGKVVFVEVRNSFSFLS</sequence>
<dbReference type="EMBL" id="BPVZ01000076">
    <property type="protein sequence ID" value="GKV27672.1"/>
    <property type="molecule type" value="Genomic_DNA"/>
</dbReference>
<organism evidence="1 2">
    <name type="scientific">Rubroshorea leprosula</name>
    <dbReference type="NCBI Taxonomy" id="152421"/>
    <lineage>
        <taxon>Eukaryota</taxon>
        <taxon>Viridiplantae</taxon>
        <taxon>Streptophyta</taxon>
        <taxon>Embryophyta</taxon>
        <taxon>Tracheophyta</taxon>
        <taxon>Spermatophyta</taxon>
        <taxon>Magnoliopsida</taxon>
        <taxon>eudicotyledons</taxon>
        <taxon>Gunneridae</taxon>
        <taxon>Pentapetalae</taxon>
        <taxon>rosids</taxon>
        <taxon>malvids</taxon>
        <taxon>Malvales</taxon>
        <taxon>Dipterocarpaceae</taxon>
        <taxon>Rubroshorea</taxon>
    </lineage>
</organism>
<dbReference type="AlphaFoldDB" id="A0AAV5KSN1"/>